<evidence type="ECO:0000313" key="2">
    <source>
        <dbReference type="Proteomes" id="UP000681290"/>
    </source>
</evidence>
<gene>
    <name evidence="1" type="ORF">J15TS10_28090</name>
</gene>
<protein>
    <recommendedName>
        <fullName evidence="3">Alcohol dehydrogenase</fullName>
    </recommendedName>
</protein>
<dbReference type="PANTHER" id="PTHR11695">
    <property type="entry name" value="ALCOHOL DEHYDROGENASE RELATED"/>
    <property type="match status" value="1"/>
</dbReference>
<comment type="caution">
    <text evidence="1">The sequence shown here is derived from an EMBL/GenBank/DDBJ whole genome shotgun (WGS) entry which is preliminary data.</text>
</comment>
<dbReference type="Proteomes" id="UP000681290">
    <property type="component" value="Unassembled WGS sequence"/>
</dbReference>
<dbReference type="RefSeq" id="WP_213591611.1">
    <property type="nucleotide sequence ID" value="NZ_BOSM01000004.1"/>
</dbReference>
<accession>A0ABQ4MSM3</accession>
<dbReference type="Pfam" id="PF13602">
    <property type="entry name" value="ADH_zinc_N_2"/>
    <property type="match status" value="1"/>
</dbReference>
<proteinExistence type="predicted"/>
<evidence type="ECO:0008006" key="3">
    <source>
        <dbReference type="Google" id="ProtNLM"/>
    </source>
</evidence>
<dbReference type="EMBL" id="BOSM01000004">
    <property type="protein sequence ID" value="GIP58995.1"/>
    <property type="molecule type" value="Genomic_DNA"/>
</dbReference>
<dbReference type="Gene3D" id="3.90.180.10">
    <property type="entry name" value="Medium-chain alcohol dehydrogenases, catalytic domain"/>
    <property type="match status" value="1"/>
</dbReference>
<dbReference type="PANTHER" id="PTHR11695:SF294">
    <property type="entry name" value="RETICULON-4-INTERACTING PROTEIN 1, MITOCHONDRIAL"/>
    <property type="match status" value="1"/>
</dbReference>
<evidence type="ECO:0000313" key="1">
    <source>
        <dbReference type="EMBL" id="GIP58995.1"/>
    </source>
</evidence>
<sequence>MQRANQADLEELKKWIEEGKVKPIIDASYPLHDIQQAFRYLEEGHAKGKVVISM</sequence>
<dbReference type="InterPro" id="IPR050700">
    <property type="entry name" value="YIM1/Zinc_Alcohol_DH_Fams"/>
</dbReference>
<reference evidence="1 2" key="1">
    <citation type="submission" date="2021-03" db="EMBL/GenBank/DDBJ databases">
        <title>Antimicrobial resistance genes in bacteria isolated from Japanese honey, and their potential for conferring macrolide and lincosamide resistance in the American foulbrood pathogen Paenibacillus larvae.</title>
        <authorList>
            <person name="Okamoto M."/>
            <person name="Kumagai M."/>
            <person name="Kanamori H."/>
            <person name="Takamatsu D."/>
        </authorList>
    </citation>
    <scope>NUCLEOTIDE SEQUENCE [LARGE SCALE GENOMIC DNA]</scope>
    <source>
        <strain evidence="1 2">J15TS10</strain>
    </source>
</reference>
<keyword evidence="2" id="KW-1185">Reference proteome</keyword>
<organism evidence="1 2">
    <name type="scientific">Paenibacillus woosongensis</name>
    <dbReference type="NCBI Taxonomy" id="307580"/>
    <lineage>
        <taxon>Bacteria</taxon>
        <taxon>Bacillati</taxon>
        <taxon>Bacillota</taxon>
        <taxon>Bacilli</taxon>
        <taxon>Bacillales</taxon>
        <taxon>Paenibacillaceae</taxon>
        <taxon>Paenibacillus</taxon>
    </lineage>
</organism>
<name>A0ABQ4MSM3_9BACL</name>
<dbReference type="Gene3D" id="3.40.50.720">
    <property type="entry name" value="NAD(P)-binding Rossmann-like Domain"/>
    <property type="match status" value="1"/>
</dbReference>